<dbReference type="EMBL" id="DAAGNY010000011">
    <property type="protein sequence ID" value="HAB3842841.1"/>
    <property type="molecule type" value="Genomic_DNA"/>
</dbReference>
<evidence type="ECO:0000313" key="9">
    <source>
        <dbReference type="EMBL" id="HAB3842841.1"/>
    </source>
</evidence>
<reference evidence="2" key="3">
    <citation type="submission" date="2019-07" db="EMBL/GenBank/DDBJ databases">
        <authorList>
            <person name="Ashton P.M."/>
            <person name="Dallman T."/>
            <person name="Nair S."/>
            <person name="De Pinna E."/>
            <person name="Peters T."/>
            <person name="Grant K."/>
        </authorList>
    </citation>
    <scope>NUCLEOTIDE SEQUENCE</scope>
    <source>
        <strain evidence="2">481463</strain>
    </source>
</reference>
<evidence type="ECO:0000313" key="6">
    <source>
        <dbReference type="EMBL" id="HAB1990651.1"/>
    </source>
</evidence>
<protein>
    <recommendedName>
        <fullName evidence="25">Cytoplasmic protein</fullName>
    </recommendedName>
</protein>
<dbReference type="EMBL" id="DAAGVB010000040">
    <property type="protein sequence ID" value="HAB4675042.1"/>
    <property type="molecule type" value="Genomic_DNA"/>
</dbReference>
<dbReference type="EMBL" id="CP023345">
    <property type="protein sequence ID" value="ATW54703.1"/>
    <property type="molecule type" value="Genomic_DNA"/>
</dbReference>
<evidence type="ECO:0008006" key="25">
    <source>
        <dbReference type="Google" id="ProtNLM"/>
    </source>
</evidence>
<evidence type="ECO:0000313" key="17">
    <source>
        <dbReference type="EMBL" id="HAB5016951.1"/>
    </source>
</evidence>
<reference evidence="3" key="2">
    <citation type="journal article" date="2018" name="Genome Biol.">
        <title>SKESA: strategic k-mer extension for scrupulous assemblies.</title>
        <authorList>
            <person name="Souvorov A."/>
            <person name="Agarwala R."/>
            <person name="Lipman D.J."/>
        </authorList>
    </citation>
    <scope>NUCLEOTIDE SEQUENCE</scope>
    <source>
        <strain evidence="3">Salmonella enterica</strain>
    </source>
</reference>
<dbReference type="EMBL" id="DAAQZP010000027">
    <property type="protein sequence ID" value="HAE1595462.1"/>
    <property type="molecule type" value="Genomic_DNA"/>
</dbReference>
<evidence type="ECO:0000313" key="7">
    <source>
        <dbReference type="EMBL" id="HAB2184908.1"/>
    </source>
</evidence>
<evidence type="ECO:0000313" key="4">
    <source>
        <dbReference type="EMBL" id="HAB1848611.1"/>
    </source>
</evidence>
<dbReference type="EMBL" id="DAAQZS010000011">
    <property type="protein sequence ID" value="HAE1474962.1"/>
    <property type="molecule type" value="Genomic_DNA"/>
</dbReference>
<evidence type="ECO:0000313" key="19">
    <source>
        <dbReference type="EMBL" id="HAB5480184.1"/>
    </source>
</evidence>
<evidence type="ECO:0000313" key="8">
    <source>
        <dbReference type="EMBL" id="HAB2327555.1"/>
    </source>
</evidence>
<proteinExistence type="predicted"/>
<evidence type="ECO:0000313" key="18">
    <source>
        <dbReference type="EMBL" id="HAB5332112.1"/>
    </source>
</evidence>
<evidence type="ECO:0000313" key="22">
    <source>
        <dbReference type="EMBL" id="HAE1474962.1"/>
    </source>
</evidence>
<evidence type="ECO:0000313" key="3">
    <source>
        <dbReference type="EMBL" id="HAB1776071.1"/>
    </source>
</evidence>
<evidence type="ECO:0000313" key="1">
    <source>
        <dbReference type="EMBL" id="ATW54703.1"/>
    </source>
</evidence>
<dbReference type="EMBL" id="DAAGOS010000111">
    <property type="protein sequence ID" value="HAB3925886.1"/>
    <property type="molecule type" value="Genomic_DNA"/>
</dbReference>
<evidence type="ECO:0000313" key="16">
    <source>
        <dbReference type="EMBL" id="HAB4720465.1"/>
    </source>
</evidence>
<dbReference type="EMBL" id="DAAFWI010000013">
    <property type="protein sequence ID" value="HAB1776071.1"/>
    <property type="molecule type" value="Genomic_DNA"/>
</dbReference>
<dbReference type="EMBL" id="DAAFZM010000009">
    <property type="protein sequence ID" value="HAB2184908.1"/>
    <property type="molecule type" value="Genomic_DNA"/>
</dbReference>
<dbReference type="EMBL" id="DAAGPC010000045">
    <property type="protein sequence ID" value="HAB3979272.1"/>
    <property type="molecule type" value="Genomic_DNA"/>
</dbReference>
<dbReference type="EMBL" id="DAAGPR010000044">
    <property type="protein sequence ID" value="HAB4051378.1"/>
    <property type="molecule type" value="Genomic_DNA"/>
</dbReference>
<reference evidence="3" key="4">
    <citation type="submission" date="2019-10" db="EMBL/GenBank/DDBJ databases">
        <authorList>
            <consortium name="NCBI Pathogen Detection Project"/>
        </authorList>
    </citation>
    <scope>NUCLEOTIDE SEQUENCE</scope>
    <source>
        <strain evidence="3">Salmonella enterica</strain>
    </source>
</reference>
<evidence type="ECO:0000313" key="13">
    <source>
        <dbReference type="EMBL" id="HAB4101300.1"/>
    </source>
</evidence>
<dbReference type="EMBL" id="DAAFYE010000006">
    <property type="protein sequence ID" value="HAB1990651.1"/>
    <property type="molecule type" value="Genomic_DNA"/>
</dbReference>
<gene>
    <name evidence="1" type="ORF">CNQ75_09360</name>
    <name evidence="2" type="ORF">FNI27_00430</name>
    <name evidence="21" type="ORF">G2916_22690</name>
    <name evidence="23" type="ORF">G2997_12390</name>
    <name evidence="22" type="ORF">G3A00_13500</name>
    <name evidence="17" type="ORF">GB016_10350</name>
    <name evidence="5" type="ORF">GB034_11510</name>
    <name evidence="6" type="ORF">GB088_05390</name>
    <name evidence="19" type="ORF">GB236_20150</name>
    <name evidence="20" type="ORF">GB246_10945</name>
    <name evidence="8" type="ORF">GB337_21995</name>
    <name evidence="7" type="ORF">GB348_09555</name>
    <name evidence="18" type="ORF">GBS30_21365</name>
    <name evidence="10" type="ORF">GBV97_21565</name>
    <name evidence="9" type="ORF">GBW00_12910</name>
    <name evidence="11" type="ORF">GBX19_17240</name>
    <name evidence="3" type="ORF">GBY11_11040</name>
    <name evidence="13" type="ORF">GBY15_16730</name>
    <name evidence="12" type="ORF">GBY29_16480</name>
    <name evidence="14" type="ORF">GBY49_13345</name>
    <name evidence="4" type="ORF">GBZ10_19680</name>
    <name evidence="15" type="ORF">GBZ12_14605</name>
    <name evidence="16" type="ORF">GBZ37_13640</name>
</gene>
<dbReference type="AlphaFoldDB" id="A0A2I5HGN4"/>
<evidence type="ECO:0000313" key="12">
    <source>
        <dbReference type="EMBL" id="HAB4051378.1"/>
    </source>
</evidence>
<evidence type="ECO:0000313" key="15">
    <source>
        <dbReference type="EMBL" id="HAB4675042.1"/>
    </source>
</evidence>
<evidence type="ECO:0000313" key="10">
    <source>
        <dbReference type="EMBL" id="HAB3925886.1"/>
    </source>
</evidence>
<dbReference type="EMBL" id="DAAHCF010000175">
    <property type="protein sequence ID" value="HAB5480184.1"/>
    <property type="molecule type" value="Genomic_DNA"/>
</dbReference>
<evidence type="ECO:0000313" key="14">
    <source>
        <dbReference type="EMBL" id="HAB4457347.1"/>
    </source>
</evidence>
<dbReference type="EMBL" id="DAAGXW010000009">
    <property type="protein sequence ID" value="HAB5016951.1"/>
    <property type="molecule type" value="Genomic_DNA"/>
</dbReference>
<evidence type="ECO:0000313" key="24">
    <source>
        <dbReference type="Proteomes" id="UP000230639"/>
    </source>
</evidence>
<dbReference type="EMBL" id="DAAQXJ010000219">
    <property type="protein sequence ID" value="HAE1267223.1"/>
    <property type="molecule type" value="Genomic_DNA"/>
</dbReference>
<dbReference type="EMBL" id="AAIXUH010000001">
    <property type="protein sequence ID" value="ECJ2911502.1"/>
    <property type="molecule type" value="Genomic_DNA"/>
</dbReference>
<evidence type="ECO:0000313" key="2">
    <source>
        <dbReference type="EMBL" id="ECJ2911502.1"/>
    </source>
</evidence>
<reference evidence="1 24" key="1">
    <citation type="submission" date="2017-09" db="EMBL/GenBank/DDBJ databases">
        <title>Complete genome of Salmonella enterica subsp. diarizonae isolated from stool of a patient with bacterial enteropathy.</title>
        <authorList>
            <person name="Zhou J."/>
            <person name="Chen Q."/>
            <person name="Guo L."/>
            <person name="Fan J."/>
        </authorList>
    </citation>
    <scope>NUCLEOTIDE SEQUENCE [LARGE SCALE GENOMIC DNA]</scope>
    <source>
        <strain evidence="1 24">HZS154</strain>
    </source>
</reference>
<sequence>MPITSVGTYARAFKAESNLHHAAGNYENTLATKFAKGIVGVFTLGIGYGIFRLIEDCRNVRPKVAEFCANAEKIYAALAIRVALQSVDKTVEVWLNDGRLLTLEEFTAWPSDERHVRISDGEHTEEFVGTFHDICAKLEKDFEMMPGLYGLSEHHRTLASLSEMSASKIAPVINFSESDVRPKSIYTSNMRIIHQRLSQAVAEGNTNVIVPLHEGLNDVGEVEFIEALSRNSVLVKNREATKFVEGGLRDLCQEFETIFHTLDPNDDFKSVDDWIKQLTDPCEIVDDVNLTGAISPSEIIEDYFSDESAPRLKFVDDHYRKV</sequence>
<dbReference type="EMBL" id="DAAGVL010000016">
    <property type="protein sequence ID" value="HAB4720465.1"/>
    <property type="molecule type" value="Genomic_DNA"/>
</dbReference>
<organism evidence="1 24">
    <name type="scientific">Salmonella diarizonae</name>
    <dbReference type="NCBI Taxonomy" id="59204"/>
    <lineage>
        <taxon>Bacteria</taxon>
        <taxon>Pseudomonadati</taxon>
        <taxon>Pseudomonadota</taxon>
        <taxon>Gammaproteobacteria</taxon>
        <taxon>Enterobacterales</taxon>
        <taxon>Enterobacteriaceae</taxon>
        <taxon>Salmonella</taxon>
    </lineage>
</organism>
<dbReference type="EMBL" id="DAAGTE010000038">
    <property type="protein sequence ID" value="HAB4457347.1"/>
    <property type="molecule type" value="Genomic_DNA"/>
</dbReference>
<dbReference type="EMBL" id="DAAFWY010000027">
    <property type="protein sequence ID" value="HAB1848611.1"/>
    <property type="molecule type" value="Genomic_DNA"/>
</dbReference>
<name>A0A2I5HGN4_SALDZ</name>
<evidence type="ECO:0000313" key="20">
    <source>
        <dbReference type="EMBL" id="HAB5841330.1"/>
    </source>
</evidence>
<accession>A0A2I5HGN4</accession>
<evidence type="ECO:0000313" key="5">
    <source>
        <dbReference type="EMBL" id="HAB1978674.1"/>
    </source>
</evidence>
<evidence type="ECO:0000313" key="11">
    <source>
        <dbReference type="EMBL" id="HAB3979272.1"/>
    </source>
</evidence>
<dbReference type="EMBL" id="DAAHAQ010000283">
    <property type="protein sequence ID" value="HAB5332112.1"/>
    <property type="molecule type" value="Genomic_DNA"/>
</dbReference>
<evidence type="ECO:0000313" key="21">
    <source>
        <dbReference type="EMBL" id="HAE1267223.1"/>
    </source>
</evidence>
<evidence type="ECO:0000313" key="23">
    <source>
        <dbReference type="EMBL" id="HAE1595462.1"/>
    </source>
</evidence>
<dbReference type="EMBL" id="DAAGQE010000031">
    <property type="protein sequence ID" value="HAB4101300.1"/>
    <property type="molecule type" value="Genomic_DNA"/>
</dbReference>
<dbReference type="EMBL" id="DAAFXY010000023">
    <property type="protein sequence ID" value="HAB1978674.1"/>
    <property type="molecule type" value="Genomic_DNA"/>
</dbReference>
<dbReference type="EMBL" id="DAAGBA010000131">
    <property type="protein sequence ID" value="HAB2327555.1"/>
    <property type="molecule type" value="Genomic_DNA"/>
</dbReference>
<dbReference type="RefSeq" id="WP_053509717.1">
    <property type="nucleotide sequence ID" value="NZ_CP011288.1"/>
</dbReference>
<dbReference type="Proteomes" id="UP000230639">
    <property type="component" value="Chromosome"/>
</dbReference>
<dbReference type="EMBL" id="DAAHFA010000010">
    <property type="protein sequence ID" value="HAB5841330.1"/>
    <property type="molecule type" value="Genomic_DNA"/>
</dbReference>